<dbReference type="PANTHER" id="PTHR37816">
    <property type="entry name" value="YALI0E33011P"/>
    <property type="match status" value="1"/>
</dbReference>
<dbReference type="Proteomes" id="UP001589890">
    <property type="component" value="Unassembled WGS sequence"/>
</dbReference>
<accession>A0ABV6QMM7</accession>
<protein>
    <submittedName>
        <fullName evidence="1">Topology modulation protein</fullName>
    </submittedName>
</protein>
<dbReference type="PANTHER" id="PTHR37816:SF3">
    <property type="entry name" value="MODULATES DNA TOPOLOGY"/>
    <property type="match status" value="1"/>
</dbReference>
<dbReference type="RefSeq" id="WP_380048821.1">
    <property type="nucleotide sequence ID" value="NZ_JBHLTC010000019.1"/>
</dbReference>
<proteinExistence type="predicted"/>
<comment type="caution">
    <text evidence="1">The sequence shown here is derived from an EMBL/GenBank/DDBJ whole genome shotgun (WGS) entry which is preliminary data.</text>
</comment>
<dbReference type="EMBL" id="JBHLTC010000019">
    <property type="protein sequence ID" value="MFC0625903.1"/>
    <property type="molecule type" value="Genomic_DNA"/>
</dbReference>
<name>A0ABV6QMM7_9ACTN</name>
<sequence>MLKRVAVIGNCGAGKTWLSAQIARKLDLPVVHLDAHFWRPGWVQPDQDEWRAQVAELVKEDEWVLDGNYTSSLDLRLPRADLVVWLDLGRVTCEYRAVRRWWTNRGKERADRAAGCPEAIDWQFLKYVWRFRRDTAPRIEAALGDFQPLVRLRSRREVARYLQGDPGDIGWR</sequence>
<dbReference type="Gene3D" id="3.40.50.300">
    <property type="entry name" value="P-loop containing nucleotide triphosphate hydrolases"/>
    <property type="match status" value="1"/>
</dbReference>
<dbReference type="SUPFAM" id="SSF52540">
    <property type="entry name" value="P-loop containing nucleoside triphosphate hydrolases"/>
    <property type="match status" value="1"/>
</dbReference>
<gene>
    <name evidence="1" type="ORF">ACFFGN_17630</name>
</gene>
<evidence type="ECO:0000313" key="1">
    <source>
        <dbReference type="EMBL" id="MFC0625903.1"/>
    </source>
</evidence>
<dbReference type="InterPro" id="IPR027417">
    <property type="entry name" value="P-loop_NTPase"/>
</dbReference>
<keyword evidence="2" id="KW-1185">Reference proteome</keyword>
<dbReference type="InterPro" id="IPR052922">
    <property type="entry name" value="Cytidylate_Kinase-2"/>
</dbReference>
<organism evidence="1 2">
    <name type="scientific">Kribbella deserti</name>
    <dbReference type="NCBI Taxonomy" id="1926257"/>
    <lineage>
        <taxon>Bacteria</taxon>
        <taxon>Bacillati</taxon>
        <taxon>Actinomycetota</taxon>
        <taxon>Actinomycetes</taxon>
        <taxon>Propionibacteriales</taxon>
        <taxon>Kribbellaceae</taxon>
        <taxon>Kribbella</taxon>
    </lineage>
</organism>
<reference evidence="1 2" key="1">
    <citation type="submission" date="2024-09" db="EMBL/GenBank/DDBJ databases">
        <authorList>
            <person name="Sun Q."/>
            <person name="Mori K."/>
        </authorList>
    </citation>
    <scope>NUCLEOTIDE SEQUENCE [LARGE SCALE GENOMIC DNA]</scope>
    <source>
        <strain evidence="1 2">CGMCC 1.15906</strain>
    </source>
</reference>
<evidence type="ECO:0000313" key="2">
    <source>
        <dbReference type="Proteomes" id="UP001589890"/>
    </source>
</evidence>